<comment type="caution">
    <text evidence="1">The sequence shown here is derived from an EMBL/GenBank/DDBJ whole genome shotgun (WGS) entry which is preliminary data.</text>
</comment>
<sequence length="56" mass="6114">MNNNNKVTNDIGAIPSLVQSKRQIDRYNLDIDAQAILVASRLMAAGAKLHYGQTNS</sequence>
<accession>A0ABY1K5Q2</accession>
<name>A0ABY1K5Q2_9BACL</name>
<organism evidence="1 2">
    <name type="scientific">Paenibacillus macquariensis</name>
    <dbReference type="NCBI Taxonomy" id="948756"/>
    <lineage>
        <taxon>Bacteria</taxon>
        <taxon>Bacillati</taxon>
        <taxon>Bacillota</taxon>
        <taxon>Bacilli</taxon>
        <taxon>Bacillales</taxon>
        <taxon>Paenibacillaceae</taxon>
        <taxon>Paenibacillus</taxon>
    </lineage>
</organism>
<dbReference type="EMBL" id="FTNK01000010">
    <property type="protein sequence ID" value="SIR29628.1"/>
    <property type="molecule type" value="Genomic_DNA"/>
</dbReference>
<keyword evidence="2" id="KW-1185">Reference proteome</keyword>
<evidence type="ECO:0000313" key="2">
    <source>
        <dbReference type="Proteomes" id="UP000186666"/>
    </source>
</evidence>
<dbReference type="Proteomes" id="UP000186666">
    <property type="component" value="Unassembled WGS sequence"/>
</dbReference>
<evidence type="ECO:0000313" key="1">
    <source>
        <dbReference type="EMBL" id="SIR29628.1"/>
    </source>
</evidence>
<reference evidence="1 2" key="1">
    <citation type="submission" date="2017-01" db="EMBL/GenBank/DDBJ databases">
        <authorList>
            <person name="Varghese N."/>
            <person name="Submissions S."/>
        </authorList>
    </citation>
    <scope>NUCLEOTIDE SEQUENCE [LARGE SCALE GENOMIC DNA]</scope>
    <source>
        <strain evidence="1 2">ATCC 23464</strain>
    </source>
</reference>
<protein>
    <submittedName>
        <fullName evidence="1">Uncharacterized protein</fullName>
    </submittedName>
</protein>
<proteinExistence type="predicted"/>
<gene>
    <name evidence="1" type="ORF">SAMN05421578_11087</name>
</gene>